<accession>A0A0F7SWV0</accession>
<dbReference type="InterPro" id="IPR006073">
    <property type="entry name" value="GTP-bd"/>
</dbReference>
<feature type="compositionally biased region" description="Polar residues" evidence="1">
    <location>
        <begin position="64"/>
        <end position="73"/>
    </location>
</feature>
<dbReference type="GO" id="GO:0005525">
    <property type="term" value="F:GTP binding"/>
    <property type="evidence" value="ECO:0007669"/>
    <property type="project" value="InterPro"/>
</dbReference>
<feature type="domain" description="G" evidence="2">
    <location>
        <begin position="112"/>
        <end position="169"/>
    </location>
</feature>
<dbReference type="Pfam" id="PF01926">
    <property type="entry name" value="MMR_HSR1"/>
    <property type="match status" value="1"/>
</dbReference>
<dbReference type="EMBL" id="LN483332">
    <property type="protein sequence ID" value="CED85229.1"/>
    <property type="molecule type" value="Genomic_DNA"/>
</dbReference>
<reference evidence="3" key="1">
    <citation type="submission" date="2014-08" db="EMBL/GenBank/DDBJ databases">
        <authorList>
            <person name="Sharma Rahul"/>
            <person name="Thines Marco"/>
        </authorList>
    </citation>
    <scope>NUCLEOTIDE SEQUENCE</scope>
</reference>
<protein>
    <submittedName>
        <fullName evidence="3">Predicted GTPase</fullName>
    </submittedName>
</protein>
<evidence type="ECO:0000313" key="3">
    <source>
        <dbReference type="EMBL" id="CED85229.1"/>
    </source>
</evidence>
<dbReference type="PANTHER" id="PTHR11649">
    <property type="entry name" value="MSS1/TRME-RELATED GTP-BINDING PROTEIN"/>
    <property type="match status" value="1"/>
</dbReference>
<organism evidence="3">
    <name type="scientific">Phaffia rhodozyma</name>
    <name type="common">Yeast</name>
    <name type="synonym">Xanthophyllomyces dendrorhous</name>
    <dbReference type="NCBI Taxonomy" id="264483"/>
    <lineage>
        <taxon>Eukaryota</taxon>
        <taxon>Fungi</taxon>
        <taxon>Dikarya</taxon>
        <taxon>Basidiomycota</taxon>
        <taxon>Agaricomycotina</taxon>
        <taxon>Tremellomycetes</taxon>
        <taxon>Cystofilobasidiales</taxon>
        <taxon>Mrakiaceae</taxon>
        <taxon>Phaffia</taxon>
    </lineage>
</organism>
<proteinExistence type="predicted"/>
<dbReference type="SUPFAM" id="SSF52540">
    <property type="entry name" value="P-loop containing nucleoside triphosphate hydrolases"/>
    <property type="match status" value="1"/>
</dbReference>
<evidence type="ECO:0000259" key="2">
    <source>
        <dbReference type="Pfam" id="PF01926"/>
    </source>
</evidence>
<feature type="region of interest" description="Disordered" evidence="1">
    <location>
        <begin position="28"/>
        <end position="81"/>
    </location>
</feature>
<dbReference type="AlphaFoldDB" id="A0A0F7SWV0"/>
<name>A0A0F7SWV0_PHARH</name>
<dbReference type="InterPro" id="IPR027417">
    <property type="entry name" value="P-loop_NTPase"/>
</dbReference>
<dbReference type="PANTHER" id="PTHR11649:SF13">
    <property type="entry name" value="ENGB-TYPE G DOMAIN-CONTAINING PROTEIN"/>
    <property type="match status" value="1"/>
</dbReference>
<evidence type="ECO:0000256" key="1">
    <source>
        <dbReference type="SAM" id="MobiDB-lite"/>
    </source>
</evidence>
<dbReference type="Gene3D" id="3.40.50.300">
    <property type="entry name" value="P-loop containing nucleotide triphosphate hydrolases"/>
    <property type="match status" value="1"/>
</dbReference>
<sequence>MNSSFLRPICRGTRPISPSVLRLFHSTPSDLFRPAPQTSPKPKPKPRSDLPVTQTKMVFKRKPNTSYPNNQFQARDERGNQKMSVRAAFENARYWKSAATPEGLPPKGKLQEVVFAGRSNTGKSSLLNALFSSTSLVKVSSKAGHTKMLNFFEIPDQFIMVDAPGYGERGRPEWGELFQYYVTERPPTPPSLVVILFPLNHGLLASDELFLAALPRSVSLLPVFTKTDLVPVEQIEQRVKETRQKVINSRGRAPLLEEGQIEGRTWEPLCVSVKKGWALRDETVDAVRETIITQLELTAKEHVSRMQQYNKEQKAARKAEAAARSWLLVAVEHVR</sequence>